<dbReference type="PRINTS" id="PR00320">
    <property type="entry name" value="GPROTEINBRPT"/>
</dbReference>
<dbReference type="GO" id="GO:0000974">
    <property type="term" value="C:Prp19 complex"/>
    <property type="evidence" value="ECO:0007669"/>
    <property type="project" value="TreeGrafter"/>
</dbReference>
<evidence type="ECO:0000256" key="4">
    <source>
        <dbReference type="PROSITE-ProRule" id="PRU00221"/>
    </source>
</evidence>
<dbReference type="GO" id="GO:0071011">
    <property type="term" value="C:precatalytic spliceosome"/>
    <property type="evidence" value="ECO:0007669"/>
    <property type="project" value="TreeGrafter"/>
</dbReference>
<dbReference type="InterPro" id="IPR045241">
    <property type="entry name" value="Prp46/PLRG1-like"/>
</dbReference>
<dbReference type="GeneID" id="94845969"/>
<sequence>MSWEELILKNKNRTNSLFEATPFTFPSSIARDVRLNDKKFKSYSLITANIPEAKKQTNVFPIAPMPVQDERPDRAKEKSAANRPAPKPHRQWYNYCTLTGHNAWVMAVAVDPTNEFFITGSTDRMLKIWDLAKLELRMTLTGHIGAIHDLKISNRSPYLFSCCDAKCVYCWDLTRNAIVRDFHGHLSGVYCLSLHPSIDLFVTGSRDSSARVWDIRTRQSVFVLEGHDMTIFDVHVQENQPNVITGSADSTIRTWDLRYGGKCTATLTRHKKGIRALAAHPTEWSFVSASRDSIFQWNGENSTMFKQFAEHPSIINSCAINESDVLVTAADDGTIQFYDWGSGECFQKTRTIQHPGSLESECGIFDVAFDMTGTRMITCEADKTVKLWREYDENGNTY</sequence>
<feature type="region of interest" description="Disordered" evidence="5">
    <location>
        <begin position="64"/>
        <end position="86"/>
    </location>
</feature>
<evidence type="ECO:0000256" key="1">
    <source>
        <dbReference type="ARBA" id="ARBA00022574"/>
    </source>
</evidence>
<evidence type="ECO:0000313" key="6">
    <source>
        <dbReference type="EMBL" id="OHS96622.1"/>
    </source>
</evidence>
<dbReference type="Proteomes" id="UP000179807">
    <property type="component" value="Unassembled WGS sequence"/>
</dbReference>
<keyword evidence="2" id="KW-0677">Repeat</keyword>
<keyword evidence="7" id="KW-1185">Reference proteome</keyword>
<proteinExistence type="inferred from homology"/>
<accession>A0A1J4JBR2</accession>
<evidence type="ECO:0000256" key="2">
    <source>
        <dbReference type="ARBA" id="ARBA00022737"/>
    </source>
</evidence>
<evidence type="ECO:0000256" key="5">
    <source>
        <dbReference type="SAM" id="MobiDB-lite"/>
    </source>
</evidence>
<dbReference type="InterPro" id="IPR001680">
    <property type="entry name" value="WD40_rpt"/>
</dbReference>
<gene>
    <name evidence="6" type="ORF">TRFO_37168</name>
</gene>
<dbReference type="VEuPathDB" id="TrichDB:TRFO_37168"/>
<reference evidence="6" key="1">
    <citation type="submission" date="2016-10" db="EMBL/GenBank/DDBJ databases">
        <authorList>
            <person name="Benchimol M."/>
            <person name="Almeida L.G."/>
            <person name="Vasconcelos A.T."/>
            <person name="Perreira-Neves A."/>
            <person name="Rosa I.A."/>
            <person name="Tasca T."/>
            <person name="Bogo M.R."/>
            <person name="de Souza W."/>
        </authorList>
    </citation>
    <scope>NUCLEOTIDE SEQUENCE [LARGE SCALE GENOMIC DNA]</scope>
    <source>
        <strain evidence="6">K</strain>
    </source>
</reference>
<feature type="compositionally biased region" description="Basic and acidic residues" evidence="5">
    <location>
        <begin position="68"/>
        <end position="80"/>
    </location>
</feature>
<dbReference type="InterPro" id="IPR036322">
    <property type="entry name" value="WD40_repeat_dom_sf"/>
</dbReference>
<evidence type="ECO:0000256" key="3">
    <source>
        <dbReference type="ARBA" id="ARBA00025726"/>
    </source>
</evidence>
<dbReference type="EMBL" id="MLAK01001163">
    <property type="protein sequence ID" value="OHS96622.1"/>
    <property type="molecule type" value="Genomic_DNA"/>
</dbReference>
<dbReference type="Gene3D" id="2.130.10.10">
    <property type="entry name" value="YVTN repeat-like/Quinoprotein amine dehydrogenase"/>
    <property type="match status" value="1"/>
</dbReference>
<dbReference type="AlphaFoldDB" id="A0A1J4JBR2"/>
<dbReference type="Pfam" id="PF00400">
    <property type="entry name" value="WD40"/>
    <property type="match status" value="6"/>
</dbReference>
<dbReference type="PROSITE" id="PS00678">
    <property type="entry name" value="WD_REPEATS_1"/>
    <property type="match status" value="1"/>
</dbReference>
<dbReference type="GO" id="GO:0000398">
    <property type="term" value="P:mRNA splicing, via spliceosome"/>
    <property type="evidence" value="ECO:0007669"/>
    <property type="project" value="InterPro"/>
</dbReference>
<dbReference type="PROSITE" id="PS50082">
    <property type="entry name" value="WD_REPEATS_2"/>
    <property type="match status" value="3"/>
</dbReference>
<dbReference type="PANTHER" id="PTHR19923">
    <property type="entry name" value="WD40 REPEAT PROTEINPRL1/PRL2-RELATED"/>
    <property type="match status" value="1"/>
</dbReference>
<dbReference type="PANTHER" id="PTHR19923:SF0">
    <property type="entry name" value="PLEIOTROPIC REGULATOR 1"/>
    <property type="match status" value="1"/>
</dbReference>
<dbReference type="InterPro" id="IPR015943">
    <property type="entry name" value="WD40/YVTN_repeat-like_dom_sf"/>
</dbReference>
<organism evidence="6 7">
    <name type="scientific">Tritrichomonas foetus</name>
    <dbReference type="NCBI Taxonomy" id="1144522"/>
    <lineage>
        <taxon>Eukaryota</taxon>
        <taxon>Metamonada</taxon>
        <taxon>Parabasalia</taxon>
        <taxon>Tritrichomonadida</taxon>
        <taxon>Tritrichomonadidae</taxon>
        <taxon>Tritrichomonas</taxon>
    </lineage>
</organism>
<dbReference type="SMART" id="SM00320">
    <property type="entry name" value="WD40"/>
    <property type="match status" value="7"/>
</dbReference>
<feature type="repeat" description="WD" evidence="4">
    <location>
        <begin position="182"/>
        <end position="223"/>
    </location>
</feature>
<name>A0A1J4JBR2_9EUKA</name>
<dbReference type="PROSITE" id="PS50294">
    <property type="entry name" value="WD_REPEATS_REGION"/>
    <property type="match status" value="3"/>
</dbReference>
<dbReference type="RefSeq" id="XP_068349759.1">
    <property type="nucleotide sequence ID" value="XM_068511265.1"/>
</dbReference>
<dbReference type="GO" id="GO:0071013">
    <property type="term" value="C:catalytic step 2 spliceosome"/>
    <property type="evidence" value="ECO:0007669"/>
    <property type="project" value="TreeGrafter"/>
</dbReference>
<dbReference type="OrthoDB" id="10256122at2759"/>
<dbReference type="CDD" id="cd00200">
    <property type="entry name" value="WD40"/>
    <property type="match status" value="1"/>
</dbReference>
<feature type="repeat" description="WD" evidence="4">
    <location>
        <begin position="98"/>
        <end position="139"/>
    </location>
</feature>
<dbReference type="InterPro" id="IPR020472">
    <property type="entry name" value="WD40_PAC1"/>
</dbReference>
<comment type="similarity">
    <text evidence="3">Belongs to the WD repeat PRL1/PRL2 family.</text>
</comment>
<comment type="caution">
    <text evidence="6">The sequence shown here is derived from an EMBL/GenBank/DDBJ whole genome shotgun (WGS) entry which is preliminary data.</text>
</comment>
<feature type="repeat" description="WD" evidence="4">
    <location>
        <begin position="224"/>
        <end position="258"/>
    </location>
</feature>
<dbReference type="SUPFAM" id="SSF50978">
    <property type="entry name" value="WD40 repeat-like"/>
    <property type="match status" value="1"/>
</dbReference>
<dbReference type="InterPro" id="IPR019775">
    <property type="entry name" value="WD40_repeat_CS"/>
</dbReference>
<protein>
    <submittedName>
        <fullName evidence="6">Pre-mRNA splicing protein</fullName>
    </submittedName>
</protein>
<keyword evidence="1 4" id="KW-0853">WD repeat</keyword>
<evidence type="ECO:0000313" key="7">
    <source>
        <dbReference type="Proteomes" id="UP000179807"/>
    </source>
</evidence>